<feature type="signal peptide" evidence="1">
    <location>
        <begin position="1"/>
        <end position="17"/>
    </location>
</feature>
<dbReference type="RefSeq" id="WP_137634287.1">
    <property type="nucleotide sequence ID" value="NZ_BJDL01000008.1"/>
</dbReference>
<name>A0ABW4C0Z6_9LACO</name>
<evidence type="ECO:0000313" key="3">
    <source>
        <dbReference type="Proteomes" id="UP001597188"/>
    </source>
</evidence>
<evidence type="ECO:0000256" key="1">
    <source>
        <dbReference type="SAM" id="SignalP"/>
    </source>
</evidence>
<keyword evidence="3" id="KW-1185">Reference proteome</keyword>
<evidence type="ECO:0000313" key="2">
    <source>
        <dbReference type="EMBL" id="MFD1420105.1"/>
    </source>
</evidence>
<feature type="chain" id="PRO_5047305343" description="Extracellular protein" evidence="1">
    <location>
        <begin position="18"/>
        <end position="178"/>
    </location>
</feature>
<protein>
    <recommendedName>
        <fullName evidence="4">Extracellular protein</fullName>
    </recommendedName>
</protein>
<gene>
    <name evidence="2" type="ORF">ACFQ5L_03895</name>
</gene>
<dbReference type="EMBL" id="JBHTOJ010000009">
    <property type="protein sequence ID" value="MFD1420105.1"/>
    <property type="molecule type" value="Genomic_DNA"/>
</dbReference>
<proteinExistence type="predicted"/>
<reference evidence="3" key="1">
    <citation type="journal article" date="2019" name="Int. J. Syst. Evol. Microbiol.">
        <title>The Global Catalogue of Microorganisms (GCM) 10K type strain sequencing project: providing services to taxonomists for standard genome sequencing and annotation.</title>
        <authorList>
            <consortium name="The Broad Institute Genomics Platform"/>
            <consortium name="The Broad Institute Genome Sequencing Center for Infectious Disease"/>
            <person name="Wu L."/>
            <person name="Ma J."/>
        </authorList>
    </citation>
    <scope>NUCLEOTIDE SEQUENCE [LARGE SCALE GENOMIC DNA]</scope>
    <source>
        <strain evidence="3">CCM 8931</strain>
    </source>
</reference>
<dbReference type="Proteomes" id="UP001597188">
    <property type="component" value="Unassembled WGS sequence"/>
</dbReference>
<accession>A0ABW4C0Z6</accession>
<sequence>MKVKRLLVMFTATLAMMVGGLFLKPNDQKVQASAYTIKTFPKRLRGTWYTYDRYDHKIFRIKISAKKLTENKYISRLHSRKTTAYPKLGAKIKHPSWIIGYTFTYKGEYWTQTYGWYQSAGAGDYYRKVSHRIHGKKYATLQLASGAGIWTDGYAYHSKKAAKAYSHHWFKGDRHNRL</sequence>
<keyword evidence="1" id="KW-0732">Signal</keyword>
<evidence type="ECO:0008006" key="4">
    <source>
        <dbReference type="Google" id="ProtNLM"/>
    </source>
</evidence>
<organism evidence="2 3">
    <name type="scientific">Lactiplantibacillus songbeiensis</name>
    <dbReference type="NCBI Taxonomy" id="2559920"/>
    <lineage>
        <taxon>Bacteria</taxon>
        <taxon>Bacillati</taxon>
        <taxon>Bacillota</taxon>
        <taxon>Bacilli</taxon>
        <taxon>Lactobacillales</taxon>
        <taxon>Lactobacillaceae</taxon>
        <taxon>Lactiplantibacillus</taxon>
    </lineage>
</organism>
<comment type="caution">
    <text evidence="2">The sequence shown here is derived from an EMBL/GenBank/DDBJ whole genome shotgun (WGS) entry which is preliminary data.</text>
</comment>